<evidence type="ECO:0000256" key="20">
    <source>
        <dbReference type="ARBA" id="ARBA00071645"/>
    </source>
</evidence>
<dbReference type="PANTHER" id="PTHR21646">
    <property type="entry name" value="UBIQUITIN CARBOXYL-TERMINAL HYDROLASE"/>
    <property type="match status" value="1"/>
</dbReference>
<keyword evidence="27" id="KW-1185">Reference proteome</keyword>
<dbReference type="PROSITE" id="PS50235">
    <property type="entry name" value="USP_3"/>
    <property type="match status" value="1"/>
</dbReference>
<feature type="region of interest" description="Disordered" evidence="23">
    <location>
        <begin position="1"/>
        <end position="53"/>
    </location>
</feature>
<feature type="compositionally biased region" description="Basic and acidic residues" evidence="23">
    <location>
        <begin position="31"/>
        <end position="53"/>
    </location>
</feature>
<evidence type="ECO:0000256" key="23">
    <source>
        <dbReference type="SAM" id="MobiDB-lite"/>
    </source>
</evidence>
<evidence type="ECO:0000256" key="14">
    <source>
        <dbReference type="ARBA" id="ARBA00022833"/>
    </source>
</evidence>
<evidence type="ECO:0000256" key="6">
    <source>
        <dbReference type="ARBA" id="ARBA00022553"/>
    </source>
</evidence>
<evidence type="ECO:0000256" key="11">
    <source>
        <dbReference type="ARBA" id="ARBA00022771"/>
    </source>
</evidence>
<keyword evidence="5" id="KW-1017">Isopeptide bond</keyword>
<dbReference type="EMBL" id="UXUI01007227">
    <property type="protein sequence ID" value="VDD86410.1"/>
    <property type="molecule type" value="Genomic_DNA"/>
</dbReference>
<dbReference type="AlphaFoldDB" id="A0A0N4UWH9"/>
<dbReference type="GO" id="GO:0016579">
    <property type="term" value="P:protein deubiquitination"/>
    <property type="evidence" value="ECO:0007669"/>
    <property type="project" value="InterPro"/>
</dbReference>
<dbReference type="CDD" id="cd02669">
    <property type="entry name" value="Peptidase_C19M"/>
    <property type="match status" value="1"/>
</dbReference>
<evidence type="ECO:0000256" key="13">
    <source>
        <dbReference type="ARBA" id="ARBA00022801"/>
    </source>
</evidence>
<sequence>MSTAVKKKRRNRSISSEDRGKRKKSPNISGDKLEKDEITEDNHQIGEDDVKKEPTLRELEIARLIKEEEQKGGDADVDDEPVWSLKRAQIEKPSRQCPYLDTIDRGALDFDFEKLCSVSLSHVNVYACMICGKYFQGRGTNTHAYTHSLDTDHRVFLNLSTLKFYCLPDNYEIIDPSLDDIKYVLKPTYTKNYINSLDQITKMSRAFDGTPYYPGVVGLNNIKANDYENVVLHALSHVPPLRNYFLQEENYAMIKRPPGDKLALLPMRFGELIRKLWNPKAFKAHVSPHEMLQATVICSNKKFQITKQGNAAEFLNFLLNTLHIALNGTGKTSSSIVYKIFRGRMREYTRKVIPVETTEEARKTLLESEEFKEKMKEIPFLYLTLNLPAAPLYRDELMQNIIPQVPLNVLLTKFNGVTEKEYKTYNENFMKRFELIRLPQYLIITYERFHKNQWFIEKNPTIVNFPISNVDLYECLAPEFRAAHKYTTYDLVSNIVHDGKPESGSYRVQLIHNGTQKWYELEDLHVKEILPQMITLAESYIQIWRLNITKTREQRTGETEGDEDTRTTTEMHE</sequence>
<keyword evidence="16" id="KW-0508">mRNA splicing</keyword>
<evidence type="ECO:0000256" key="18">
    <source>
        <dbReference type="ARBA" id="ARBA00023306"/>
    </source>
</evidence>
<feature type="domain" description="USP" evidence="24">
    <location>
        <begin position="217"/>
        <end position="547"/>
    </location>
</feature>
<dbReference type="STRING" id="51028.A0A0N4UWH9"/>
<dbReference type="GO" id="GO:0005681">
    <property type="term" value="C:spliceosomal complex"/>
    <property type="evidence" value="ECO:0007669"/>
    <property type="project" value="UniProtKB-KW"/>
</dbReference>
<dbReference type="Gene3D" id="3.30.40.10">
    <property type="entry name" value="Zinc/RING finger domain, C3HC4 (zinc finger)"/>
    <property type="match status" value="1"/>
</dbReference>
<gene>
    <name evidence="26" type="ORF">EVEC_LOCUS1553</name>
</gene>
<evidence type="ECO:0000313" key="27">
    <source>
        <dbReference type="Proteomes" id="UP000274131"/>
    </source>
</evidence>
<dbReference type="SUPFAM" id="SSF54001">
    <property type="entry name" value="Cysteine proteinases"/>
    <property type="match status" value="1"/>
</dbReference>
<dbReference type="Pfam" id="PF02148">
    <property type="entry name" value="zf-UBP"/>
    <property type="match status" value="1"/>
</dbReference>
<keyword evidence="14" id="KW-0862">Zinc</keyword>
<dbReference type="WBParaSite" id="EVEC_0000184501-mRNA-1">
    <property type="protein sequence ID" value="EVEC_0000184501-mRNA-1"/>
    <property type="gene ID" value="EVEC_0000184501"/>
</dbReference>
<evidence type="ECO:0000259" key="24">
    <source>
        <dbReference type="PROSITE" id="PS50235"/>
    </source>
</evidence>
<evidence type="ECO:0000256" key="17">
    <source>
        <dbReference type="ARBA" id="ARBA00023242"/>
    </source>
</evidence>
<keyword evidence="17" id="KW-0539">Nucleus</keyword>
<feature type="compositionally biased region" description="Basic residues" evidence="23">
    <location>
        <begin position="1"/>
        <end position="12"/>
    </location>
</feature>
<keyword evidence="12" id="KW-0833">Ubl conjugation pathway</keyword>
<dbReference type="InterPro" id="IPR033809">
    <property type="entry name" value="USP39"/>
</dbReference>
<evidence type="ECO:0000256" key="10">
    <source>
        <dbReference type="ARBA" id="ARBA00022728"/>
    </source>
</evidence>
<name>A0A0N4UWH9_ENTVE</name>
<evidence type="ECO:0000256" key="8">
    <source>
        <dbReference type="ARBA" id="ARBA00022664"/>
    </source>
</evidence>
<evidence type="ECO:0000256" key="22">
    <source>
        <dbReference type="PROSITE-ProRule" id="PRU00502"/>
    </source>
</evidence>
<comment type="similarity">
    <text evidence="3">Belongs to the peptidase C19 family.</text>
</comment>
<evidence type="ECO:0000256" key="5">
    <source>
        <dbReference type="ARBA" id="ARBA00022499"/>
    </source>
</evidence>
<comment type="subcellular location">
    <subcellularLocation>
        <location evidence="2">Nucleus</location>
    </subcellularLocation>
</comment>
<dbReference type="SUPFAM" id="SSF57850">
    <property type="entry name" value="RING/U-box"/>
    <property type="match status" value="1"/>
</dbReference>
<accession>A0A0N4UWH9</accession>
<keyword evidence="13" id="KW-0378">Hydrolase</keyword>
<evidence type="ECO:0000256" key="4">
    <source>
        <dbReference type="ARBA" id="ARBA00012759"/>
    </source>
</evidence>
<evidence type="ECO:0000256" key="12">
    <source>
        <dbReference type="ARBA" id="ARBA00022786"/>
    </source>
</evidence>
<dbReference type="InterPro" id="IPR050185">
    <property type="entry name" value="Ub_carboxyl-term_hydrolase"/>
</dbReference>
<evidence type="ECO:0000256" key="19">
    <source>
        <dbReference type="ARBA" id="ARBA00064202"/>
    </source>
</evidence>
<dbReference type="Gene3D" id="3.90.70.10">
    <property type="entry name" value="Cysteine proteinases"/>
    <property type="match status" value="1"/>
</dbReference>
<dbReference type="InterPro" id="IPR038765">
    <property type="entry name" value="Papain-like_cys_pep_sf"/>
</dbReference>
<evidence type="ECO:0000256" key="2">
    <source>
        <dbReference type="ARBA" id="ARBA00004123"/>
    </source>
</evidence>
<keyword evidence="11 22" id="KW-0863">Zinc-finger</keyword>
<feature type="region of interest" description="Disordered" evidence="23">
    <location>
        <begin position="553"/>
        <end position="573"/>
    </location>
</feature>
<protein>
    <recommendedName>
        <fullName evidence="20">Ubiquitin carboxyl-terminal hydrolase 39</fullName>
        <ecNumber evidence="4">3.4.19.12</ecNumber>
    </recommendedName>
    <alternativeName>
        <fullName evidence="21">U4/U6.U5 tri-snRNP-associated 65 kDa protein</fullName>
    </alternativeName>
</protein>
<comment type="catalytic activity">
    <reaction evidence="1">
        <text>Thiol-dependent hydrolysis of ester, thioester, amide, peptide and isopeptide bonds formed by the C-terminal Gly of ubiquitin (a 76-residue protein attached to proteins as an intracellular targeting signal).</text>
        <dbReference type="EC" id="3.4.19.12"/>
    </reaction>
</comment>
<evidence type="ECO:0000256" key="15">
    <source>
        <dbReference type="ARBA" id="ARBA00022843"/>
    </source>
</evidence>
<evidence type="ECO:0000256" key="1">
    <source>
        <dbReference type="ARBA" id="ARBA00000707"/>
    </source>
</evidence>
<dbReference type="InterPro" id="IPR028889">
    <property type="entry name" value="USP"/>
</dbReference>
<keyword evidence="8" id="KW-0507">mRNA processing</keyword>
<evidence type="ECO:0000256" key="9">
    <source>
        <dbReference type="ARBA" id="ARBA00022723"/>
    </source>
</evidence>
<dbReference type="FunFam" id="3.90.70.10:FF:000030">
    <property type="entry name" value="U4/U6.U5 tri-snRNP-associated protein 2"/>
    <property type="match status" value="1"/>
</dbReference>
<organism evidence="28">
    <name type="scientific">Enterobius vermicularis</name>
    <name type="common">Human pinworm</name>
    <dbReference type="NCBI Taxonomy" id="51028"/>
    <lineage>
        <taxon>Eukaryota</taxon>
        <taxon>Metazoa</taxon>
        <taxon>Ecdysozoa</taxon>
        <taxon>Nematoda</taxon>
        <taxon>Chromadorea</taxon>
        <taxon>Rhabditida</taxon>
        <taxon>Spirurina</taxon>
        <taxon>Oxyuridomorpha</taxon>
        <taxon>Oxyuroidea</taxon>
        <taxon>Oxyuridae</taxon>
        <taxon>Enterobius</taxon>
    </lineage>
</organism>
<keyword evidence="15" id="KW-0832">Ubl conjugation</keyword>
<dbReference type="PROSITE" id="PS50271">
    <property type="entry name" value="ZF_UBP"/>
    <property type="match status" value="1"/>
</dbReference>
<dbReference type="EC" id="3.4.19.12" evidence="4"/>
<feature type="domain" description="UBP-type" evidence="25">
    <location>
        <begin position="95"/>
        <end position="192"/>
    </location>
</feature>
<dbReference type="InterPro" id="IPR013083">
    <property type="entry name" value="Znf_RING/FYVE/PHD"/>
</dbReference>
<proteinExistence type="inferred from homology"/>
<dbReference type="OrthoDB" id="10263353at2759"/>
<dbReference type="GO" id="GO:0008270">
    <property type="term" value="F:zinc ion binding"/>
    <property type="evidence" value="ECO:0007669"/>
    <property type="project" value="UniProtKB-KW"/>
</dbReference>
<evidence type="ECO:0000256" key="3">
    <source>
        <dbReference type="ARBA" id="ARBA00009085"/>
    </source>
</evidence>
<dbReference type="InterPro" id="IPR001394">
    <property type="entry name" value="Peptidase_C19_UCH"/>
</dbReference>
<keyword evidence="18" id="KW-0131">Cell cycle</keyword>
<keyword evidence="10" id="KW-0747">Spliceosome</keyword>
<dbReference type="SMART" id="SM00290">
    <property type="entry name" value="ZnF_UBP"/>
    <property type="match status" value="1"/>
</dbReference>
<keyword evidence="7" id="KW-0132">Cell division</keyword>
<dbReference type="GO" id="GO:0051301">
    <property type="term" value="P:cell division"/>
    <property type="evidence" value="ECO:0007669"/>
    <property type="project" value="UniProtKB-KW"/>
</dbReference>
<dbReference type="Proteomes" id="UP000274131">
    <property type="component" value="Unassembled WGS sequence"/>
</dbReference>
<evidence type="ECO:0000259" key="25">
    <source>
        <dbReference type="PROSITE" id="PS50271"/>
    </source>
</evidence>
<comment type="subunit">
    <text evidence="19">The U4/U6-U5 tri-snRNP complex is a building block of the precatalytic spliceosome (spliceosome B complex). Component of the U4/U6-U5 tri-snRNP complex composed of the U4, U6 and U5 snRNAs and at least PRPF3, PRPF4, PRPF6, PRPF8, PRPF31, SNRNP200, TXNL4A, SNRNP40, SNRPB, SNRPD1, SNRPD2, SNRPD3, SNRPE, SNRPF, SNRPG, DDX23, CD2BP2, PPIH, SNU13, EFTUD2, SART1 and USP39, plus LSM2, LSM3, LSM4, LSM5, LSM6, LSM7 and LSM8.</text>
</comment>
<evidence type="ECO:0000256" key="16">
    <source>
        <dbReference type="ARBA" id="ARBA00023187"/>
    </source>
</evidence>
<reference evidence="28" key="1">
    <citation type="submission" date="2017-02" db="UniProtKB">
        <authorList>
            <consortium name="WormBaseParasite"/>
        </authorList>
    </citation>
    <scope>IDENTIFICATION</scope>
</reference>
<dbReference type="GO" id="GO:0004843">
    <property type="term" value="F:cysteine-type deubiquitinase activity"/>
    <property type="evidence" value="ECO:0007669"/>
    <property type="project" value="UniProtKB-EC"/>
</dbReference>
<dbReference type="GO" id="GO:0000245">
    <property type="term" value="P:spliceosomal complex assembly"/>
    <property type="evidence" value="ECO:0007669"/>
    <property type="project" value="InterPro"/>
</dbReference>
<evidence type="ECO:0000256" key="21">
    <source>
        <dbReference type="ARBA" id="ARBA00079185"/>
    </source>
</evidence>
<keyword evidence="9" id="KW-0479">Metal-binding</keyword>
<dbReference type="PANTHER" id="PTHR21646:SF16">
    <property type="entry name" value="U4_U6.U5 TRI-SNRNP-ASSOCIATED PROTEIN 2"/>
    <property type="match status" value="1"/>
</dbReference>
<dbReference type="InterPro" id="IPR001607">
    <property type="entry name" value="Znf_UBP"/>
</dbReference>
<evidence type="ECO:0000256" key="7">
    <source>
        <dbReference type="ARBA" id="ARBA00022618"/>
    </source>
</evidence>
<keyword evidence="6" id="KW-0597">Phosphoprotein</keyword>
<evidence type="ECO:0000313" key="28">
    <source>
        <dbReference type="WBParaSite" id="EVEC_0000184501-mRNA-1"/>
    </source>
</evidence>
<evidence type="ECO:0000313" key="26">
    <source>
        <dbReference type="EMBL" id="VDD86410.1"/>
    </source>
</evidence>
<dbReference type="Pfam" id="PF00443">
    <property type="entry name" value="UCH"/>
    <property type="match status" value="1"/>
</dbReference>
<dbReference type="FunFam" id="3.30.40.10:FF:000068">
    <property type="entry name" value="U4/U6.U5 tri-snRNP-associated protein 2"/>
    <property type="match status" value="1"/>
</dbReference>
<reference evidence="26 27" key="2">
    <citation type="submission" date="2018-10" db="EMBL/GenBank/DDBJ databases">
        <authorList>
            <consortium name="Pathogen Informatics"/>
        </authorList>
    </citation>
    <scope>NUCLEOTIDE SEQUENCE [LARGE SCALE GENOMIC DNA]</scope>
</reference>